<dbReference type="EMBL" id="OU466861">
    <property type="protein sequence ID" value="CAH2065667.1"/>
    <property type="molecule type" value="Genomic_DNA"/>
</dbReference>
<dbReference type="PANTHER" id="PTHR42898">
    <property type="entry name" value="TROPINONE REDUCTASE"/>
    <property type="match status" value="1"/>
</dbReference>
<dbReference type="SUPFAM" id="SSF51735">
    <property type="entry name" value="NAD(P)-binding Rossmann-fold domains"/>
    <property type="match status" value="1"/>
</dbReference>
<dbReference type="GO" id="GO:0016491">
    <property type="term" value="F:oxidoreductase activity"/>
    <property type="evidence" value="ECO:0007669"/>
    <property type="project" value="UniProtKB-KW"/>
</dbReference>
<evidence type="ECO:0000256" key="2">
    <source>
        <dbReference type="ARBA" id="ARBA00023002"/>
    </source>
</evidence>
<gene>
    <name evidence="4" type="ORF">TAV2_LOCUS15702</name>
</gene>
<accession>A0AAU9SKC4</accession>
<keyword evidence="1" id="KW-0521">NADP</keyword>
<evidence type="ECO:0000313" key="4">
    <source>
        <dbReference type="EMBL" id="CAH2065667.1"/>
    </source>
</evidence>
<evidence type="ECO:0000256" key="1">
    <source>
        <dbReference type="ARBA" id="ARBA00022857"/>
    </source>
</evidence>
<protein>
    <submittedName>
        <fullName evidence="4">Uncharacterized protein</fullName>
    </submittedName>
</protein>
<evidence type="ECO:0000313" key="5">
    <source>
        <dbReference type="Proteomes" id="UP000836841"/>
    </source>
</evidence>
<dbReference type="PANTHER" id="PTHR42898:SF71">
    <property type="entry name" value="REDUCTASE, PUTATIVE-RELATED"/>
    <property type="match status" value="1"/>
</dbReference>
<proteinExistence type="inferred from homology"/>
<dbReference type="Proteomes" id="UP000836841">
    <property type="component" value="Chromosome 5"/>
</dbReference>
<reference evidence="4 5" key="1">
    <citation type="submission" date="2022-03" db="EMBL/GenBank/DDBJ databases">
        <authorList>
            <person name="Nunn A."/>
            <person name="Chopra R."/>
            <person name="Nunn A."/>
            <person name="Contreras Garrido A."/>
        </authorList>
    </citation>
    <scope>NUCLEOTIDE SEQUENCE [LARGE SCALE GENOMIC DNA]</scope>
</reference>
<dbReference type="InterPro" id="IPR002347">
    <property type="entry name" value="SDR_fam"/>
</dbReference>
<name>A0AAU9SKC4_THLAR</name>
<dbReference type="InterPro" id="IPR036291">
    <property type="entry name" value="NAD(P)-bd_dom_sf"/>
</dbReference>
<dbReference type="Pfam" id="PF00106">
    <property type="entry name" value="adh_short"/>
    <property type="match status" value="1"/>
</dbReference>
<sequence length="137" mass="14788">MAGEEQKRRWSLQGKTALVTGSTKGIGHAIVEELAGFGVIVHTCARDEAQLNECLSEWKKKRFQVTGVKAIGPESSETAKSVLGLYKHPKPNTVSASVTVPSATSTSSTRHKSFPYKPAVTVGISNRFETLRLCDGE</sequence>
<organism evidence="4 5">
    <name type="scientific">Thlaspi arvense</name>
    <name type="common">Field penny-cress</name>
    <dbReference type="NCBI Taxonomy" id="13288"/>
    <lineage>
        <taxon>Eukaryota</taxon>
        <taxon>Viridiplantae</taxon>
        <taxon>Streptophyta</taxon>
        <taxon>Embryophyta</taxon>
        <taxon>Tracheophyta</taxon>
        <taxon>Spermatophyta</taxon>
        <taxon>Magnoliopsida</taxon>
        <taxon>eudicotyledons</taxon>
        <taxon>Gunneridae</taxon>
        <taxon>Pentapetalae</taxon>
        <taxon>rosids</taxon>
        <taxon>malvids</taxon>
        <taxon>Brassicales</taxon>
        <taxon>Brassicaceae</taxon>
        <taxon>Thlaspideae</taxon>
        <taxon>Thlaspi</taxon>
    </lineage>
</organism>
<dbReference type="Gene3D" id="3.40.50.720">
    <property type="entry name" value="NAD(P)-binding Rossmann-like Domain"/>
    <property type="match status" value="1"/>
</dbReference>
<keyword evidence="5" id="KW-1185">Reference proteome</keyword>
<dbReference type="InterPro" id="IPR045000">
    <property type="entry name" value="TR"/>
</dbReference>
<comment type="similarity">
    <text evidence="3">Belongs to the short-chain dehydrogenases/reductases (SDR) family. SDR65C subfamily.</text>
</comment>
<evidence type="ECO:0000256" key="3">
    <source>
        <dbReference type="ARBA" id="ARBA00025714"/>
    </source>
</evidence>
<keyword evidence="2" id="KW-0560">Oxidoreductase</keyword>
<dbReference type="AlphaFoldDB" id="A0AAU9SKC4"/>